<evidence type="ECO:0000313" key="2">
    <source>
        <dbReference type="Proteomes" id="UP001302321"/>
    </source>
</evidence>
<reference evidence="1" key="1">
    <citation type="journal article" date="2023" name="Mol. Phylogenet. Evol.">
        <title>Genome-scale phylogeny and comparative genomics of the fungal order Sordariales.</title>
        <authorList>
            <person name="Hensen N."/>
            <person name="Bonometti L."/>
            <person name="Westerberg I."/>
            <person name="Brannstrom I.O."/>
            <person name="Guillou S."/>
            <person name="Cros-Aarteil S."/>
            <person name="Calhoun S."/>
            <person name="Haridas S."/>
            <person name="Kuo A."/>
            <person name="Mondo S."/>
            <person name="Pangilinan J."/>
            <person name="Riley R."/>
            <person name="LaButti K."/>
            <person name="Andreopoulos B."/>
            <person name="Lipzen A."/>
            <person name="Chen C."/>
            <person name="Yan M."/>
            <person name="Daum C."/>
            <person name="Ng V."/>
            <person name="Clum A."/>
            <person name="Steindorff A."/>
            <person name="Ohm R.A."/>
            <person name="Martin F."/>
            <person name="Silar P."/>
            <person name="Natvig D.O."/>
            <person name="Lalanne C."/>
            <person name="Gautier V."/>
            <person name="Ament-Velasquez S.L."/>
            <person name="Kruys A."/>
            <person name="Hutchinson M.I."/>
            <person name="Powell A.J."/>
            <person name="Barry K."/>
            <person name="Miller A.N."/>
            <person name="Grigoriev I.V."/>
            <person name="Debuchy R."/>
            <person name="Gladieux P."/>
            <person name="Hiltunen Thoren M."/>
            <person name="Johannesson H."/>
        </authorList>
    </citation>
    <scope>NUCLEOTIDE SEQUENCE</scope>
    <source>
        <strain evidence="1">CBS 892.96</strain>
    </source>
</reference>
<reference evidence="1" key="2">
    <citation type="submission" date="2023-05" db="EMBL/GenBank/DDBJ databases">
        <authorList>
            <consortium name="Lawrence Berkeley National Laboratory"/>
            <person name="Steindorff A."/>
            <person name="Hensen N."/>
            <person name="Bonometti L."/>
            <person name="Westerberg I."/>
            <person name="Brannstrom I.O."/>
            <person name="Guillou S."/>
            <person name="Cros-Aarteil S."/>
            <person name="Calhoun S."/>
            <person name="Haridas S."/>
            <person name="Kuo A."/>
            <person name="Mondo S."/>
            <person name="Pangilinan J."/>
            <person name="Riley R."/>
            <person name="Labutti K."/>
            <person name="Andreopoulos B."/>
            <person name="Lipzen A."/>
            <person name="Chen C."/>
            <person name="Yanf M."/>
            <person name="Daum C."/>
            <person name="Ng V."/>
            <person name="Clum A."/>
            <person name="Ohm R."/>
            <person name="Martin F."/>
            <person name="Silar P."/>
            <person name="Natvig D."/>
            <person name="Lalanne C."/>
            <person name="Gautier V."/>
            <person name="Ament-Velasquez S.L."/>
            <person name="Kruys A."/>
            <person name="Hutchinson M.I."/>
            <person name="Powell A.J."/>
            <person name="Barry K."/>
            <person name="Miller A.N."/>
            <person name="Grigoriev I.V."/>
            <person name="Debuchy R."/>
            <person name="Gladieux P."/>
            <person name="Thoren M.H."/>
            <person name="Johannesson H."/>
        </authorList>
    </citation>
    <scope>NUCLEOTIDE SEQUENCE</scope>
    <source>
        <strain evidence="1">CBS 892.96</strain>
    </source>
</reference>
<organism evidence="1 2">
    <name type="scientific">Triangularia setosa</name>
    <dbReference type="NCBI Taxonomy" id="2587417"/>
    <lineage>
        <taxon>Eukaryota</taxon>
        <taxon>Fungi</taxon>
        <taxon>Dikarya</taxon>
        <taxon>Ascomycota</taxon>
        <taxon>Pezizomycotina</taxon>
        <taxon>Sordariomycetes</taxon>
        <taxon>Sordariomycetidae</taxon>
        <taxon>Sordariales</taxon>
        <taxon>Podosporaceae</taxon>
        <taxon>Triangularia</taxon>
    </lineage>
</organism>
<dbReference type="AlphaFoldDB" id="A0AAN6WHT8"/>
<accession>A0AAN6WHT8</accession>
<evidence type="ECO:0000313" key="1">
    <source>
        <dbReference type="EMBL" id="KAK4180392.1"/>
    </source>
</evidence>
<comment type="caution">
    <text evidence="1">The sequence shown here is derived from an EMBL/GenBank/DDBJ whole genome shotgun (WGS) entry which is preliminary data.</text>
</comment>
<sequence length="223" mass="24736">MLVWRSLARCLVSQFPSLSLATRVFLSSFRFACLWLSLSFCSPLESCELRREWEKSKLVRHSFSELQLFLVTNLGFEREKQHIRSDVSHPLPSCDTNNPLLQDGKPGDEFVSSSARSTTVFSGNKPEVCSVDHPLLLSSKGRPSTFQIAIILFSVLLVVQSVPQFDHSSSRKSSDQTPCPLCANSYPGLPSPRLVSASIWSTAIDLDILSIGESNHFIACSQS</sequence>
<gene>
    <name evidence="1" type="ORF">QBC36DRAFT_30409</name>
</gene>
<dbReference type="EMBL" id="MU866099">
    <property type="protein sequence ID" value="KAK4180392.1"/>
    <property type="molecule type" value="Genomic_DNA"/>
</dbReference>
<name>A0AAN6WHT8_9PEZI</name>
<dbReference type="Proteomes" id="UP001302321">
    <property type="component" value="Unassembled WGS sequence"/>
</dbReference>
<keyword evidence="2" id="KW-1185">Reference proteome</keyword>
<proteinExistence type="predicted"/>
<protein>
    <submittedName>
        <fullName evidence="1">Uncharacterized protein</fullName>
    </submittedName>
</protein>